<sequence>MNDLESSLIHRLRHDGRASFSELAKSVGSNRAIVASVVNQLLASGRVRVLAAVHPRVLGLAVLAHLAIKVSSSSDDILRQVESLDSTVYISETTGPFQIVVEVRMKTMGELYGVMAEIRRLSDVVEVNVLLYERVIQSLFLGEEPSLEGLVMDQTDIDIMTILQRDGRAGFAEIGEAVGVSMSTCRSRVLRLLESRVIQIGAIERRSDTAGDLVFGCGVTLRADSTEIERFLSAIDGVSFVARTIGRYSLVATIAVDSQRDYNRVVRNIRALPSVSLLDTWLHTNIVQERFEDSLDKLMSAAN</sequence>
<evidence type="ECO:0000256" key="3">
    <source>
        <dbReference type="ARBA" id="ARBA00023163"/>
    </source>
</evidence>
<dbReference type="InterPro" id="IPR019888">
    <property type="entry name" value="Tscrpt_reg_AsnC-like"/>
</dbReference>
<keyword evidence="3" id="KW-0804">Transcription</keyword>
<dbReference type="PANTHER" id="PTHR30154:SF34">
    <property type="entry name" value="TRANSCRIPTIONAL REGULATOR AZLB"/>
    <property type="match status" value="1"/>
</dbReference>
<dbReference type="OrthoDB" id="3526090at2"/>
<dbReference type="AlphaFoldDB" id="A0A2V5L0N5"/>
<dbReference type="SMART" id="SM00344">
    <property type="entry name" value="HTH_ASNC"/>
    <property type="match status" value="2"/>
</dbReference>
<evidence type="ECO:0000313" key="6">
    <source>
        <dbReference type="Proteomes" id="UP000247832"/>
    </source>
</evidence>
<dbReference type="EMBL" id="QJVD01000042">
    <property type="protein sequence ID" value="PYI64699.1"/>
    <property type="molecule type" value="Genomic_DNA"/>
</dbReference>
<dbReference type="InterPro" id="IPR036388">
    <property type="entry name" value="WH-like_DNA-bd_sf"/>
</dbReference>
<dbReference type="Gene3D" id="1.10.10.10">
    <property type="entry name" value="Winged helix-like DNA-binding domain superfamily/Winged helix DNA-binding domain"/>
    <property type="match status" value="2"/>
</dbReference>
<dbReference type="Proteomes" id="UP000247832">
    <property type="component" value="Unassembled WGS sequence"/>
</dbReference>
<comment type="caution">
    <text evidence="5">The sequence shown here is derived from an EMBL/GenBank/DDBJ whole genome shotgun (WGS) entry which is preliminary data.</text>
</comment>
<dbReference type="SUPFAM" id="SSF54909">
    <property type="entry name" value="Dimeric alpha+beta barrel"/>
    <property type="match status" value="2"/>
</dbReference>
<dbReference type="Pfam" id="PF13404">
    <property type="entry name" value="HTH_AsnC-type"/>
    <property type="match status" value="1"/>
</dbReference>
<dbReference type="SUPFAM" id="SSF46785">
    <property type="entry name" value="Winged helix' DNA-binding domain"/>
    <property type="match status" value="2"/>
</dbReference>
<dbReference type="InterPro" id="IPR011008">
    <property type="entry name" value="Dimeric_a/b-barrel"/>
</dbReference>
<dbReference type="InterPro" id="IPR000485">
    <property type="entry name" value="AsnC-type_HTH_dom"/>
</dbReference>
<proteinExistence type="predicted"/>
<dbReference type="RefSeq" id="WP_110502986.1">
    <property type="nucleotide sequence ID" value="NZ_QJVD01000042.1"/>
</dbReference>
<name>A0A2V5L0N5_9MICC</name>
<keyword evidence="2" id="KW-0238">DNA-binding</keyword>
<gene>
    <name evidence="5" type="ORF">CVV68_21200</name>
</gene>
<dbReference type="PANTHER" id="PTHR30154">
    <property type="entry name" value="LEUCINE-RESPONSIVE REGULATORY PROTEIN"/>
    <property type="match status" value="1"/>
</dbReference>
<dbReference type="Gene3D" id="3.30.70.920">
    <property type="match status" value="2"/>
</dbReference>
<keyword evidence="6" id="KW-1185">Reference proteome</keyword>
<dbReference type="GO" id="GO:0005829">
    <property type="term" value="C:cytosol"/>
    <property type="evidence" value="ECO:0007669"/>
    <property type="project" value="TreeGrafter"/>
</dbReference>
<dbReference type="PROSITE" id="PS50956">
    <property type="entry name" value="HTH_ASNC_2"/>
    <property type="match status" value="1"/>
</dbReference>
<reference evidence="5 6" key="1">
    <citation type="submission" date="2018-05" db="EMBL/GenBank/DDBJ databases">
        <title>Genetic diversity of glacier-inhabiting Cryobacterium bacteria in China and description of Cryobacterium mengkeensis sp. nov. and Arthrobacter glacialis sp. nov.</title>
        <authorList>
            <person name="Liu Q."/>
            <person name="Xin Y.-H."/>
        </authorList>
    </citation>
    <scope>NUCLEOTIDE SEQUENCE [LARGE SCALE GENOMIC DNA]</scope>
    <source>
        <strain evidence="5 6">LI2</strain>
    </source>
</reference>
<dbReference type="InterPro" id="IPR036390">
    <property type="entry name" value="WH_DNA-bd_sf"/>
</dbReference>
<accession>A0A2V5L0N5</accession>
<feature type="domain" description="HTH asnC-type" evidence="4">
    <location>
        <begin position="152"/>
        <end position="220"/>
    </location>
</feature>
<dbReference type="GO" id="GO:0043565">
    <property type="term" value="F:sequence-specific DNA binding"/>
    <property type="evidence" value="ECO:0007669"/>
    <property type="project" value="InterPro"/>
</dbReference>
<dbReference type="GO" id="GO:0043200">
    <property type="term" value="P:response to amino acid"/>
    <property type="evidence" value="ECO:0007669"/>
    <property type="project" value="TreeGrafter"/>
</dbReference>
<evidence type="ECO:0000259" key="4">
    <source>
        <dbReference type="PROSITE" id="PS50956"/>
    </source>
</evidence>
<organism evidence="5 6">
    <name type="scientific">Arthrobacter livingstonensis</name>
    <dbReference type="NCBI Taxonomy" id="670078"/>
    <lineage>
        <taxon>Bacteria</taxon>
        <taxon>Bacillati</taxon>
        <taxon>Actinomycetota</taxon>
        <taxon>Actinomycetes</taxon>
        <taxon>Micrococcales</taxon>
        <taxon>Micrococcaceae</taxon>
        <taxon>Arthrobacter</taxon>
    </lineage>
</organism>
<dbReference type="InterPro" id="IPR019887">
    <property type="entry name" value="Tscrpt_reg_AsnC/Lrp_C"/>
</dbReference>
<evidence type="ECO:0000256" key="1">
    <source>
        <dbReference type="ARBA" id="ARBA00023015"/>
    </source>
</evidence>
<dbReference type="PRINTS" id="PR00033">
    <property type="entry name" value="HTHASNC"/>
</dbReference>
<dbReference type="Pfam" id="PF01037">
    <property type="entry name" value="AsnC_trans_reg"/>
    <property type="match status" value="1"/>
</dbReference>
<protein>
    <submittedName>
        <fullName evidence="5">Lrp/AsnC family transcriptional regulator</fullName>
    </submittedName>
</protein>
<keyword evidence="1" id="KW-0805">Transcription regulation</keyword>
<evidence type="ECO:0000313" key="5">
    <source>
        <dbReference type="EMBL" id="PYI64699.1"/>
    </source>
</evidence>
<evidence type="ECO:0000256" key="2">
    <source>
        <dbReference type="ARBA" id="ARBA00023125"/>
    </source>
</evidence>